<keyword evidence="2" id="KW-1185">Reference proteome</keyword>
<accession>A0ABQ9INC4</accession>
<evidence type="ECO:0000313" key="2">
    <source>
        <dbReference type="Proteomes" id="UP001159363"/>
    </source>
</evidence>
<protein>
    <submittedName>
        <fullName evidence="1">Uncharacterized protein</fullName>
    </submittedName>
</protein>
<dbReference type="EMBL" id="JARBHB010000001">
    <property type="protein sequence ID" value="KAJ8897699.1"/>
    <property type="molecule type" value="Genomic_DNA"/>
</dbReference>
<comment type="caution">
    <text evidence="1">The sequence shown here is derived from an EMBL/GenBank/DDBJ whole genome shotgun (WGS) entry which is preliminary data.</text>
</comment>
<sequence length="562" mass="61874">MYSDKYGRIYRQGCEVTVCFEKEGKVRATTGVGRDYTAGARSTRSPSVTLPHFLATPPAPYQQPNQVAQLVEGKWDRVRALVSRCEHTEAQWVQILPSLRSRRRGGRSPSCSTGVRMCACVRVPEESFTSCKDHILCTWNAKNSLIHSKLEVQQRHNPVIKHLRTTPIRVAVQECSVPIKSGRRPKQVSTITTLARPSWLGSLKLHSHQVRVRDPGAAVVKWSDYSSPTKTNQVRFPAGSLPAGRWSAGFLWDILFLPYLYYMDASYPPQFTLIGSKDVGIVRVSERLPPPGREVTSNKELPPANCISRDLRSLPGHTRDSAPLFPAVTSRTRFQTHAQTWLPYHALSFTDPVTLSNFSVKLLPISGTLAVSGQDKKSDVPVPTTTESHKERGFICCPQRQSAQLGTSLKTCHASEPSSALESVPPVVKALALTRQVQTAPITAIPSPVSLLASHQGDPGSIPGRATALLHVGIVPGDAVGRWVFSRISRSPRPFIPAPLHMHLNHPSLLLKTALGRRHVSTVGVDQRRPRLVGSSGTEGGVARIKRHMFRETVEVTPKKTL</sequence>
<name>A0ABQ9INC4_9NEOP</name>
<organism evidence="1 2">
    <name type="scientific">Dryococelus australis</name>
    <dbReference type="NCBI Taxonomy" id="614101"/>
    <lineage>
        <taxon>Eukaryota</taxon>
        <taxon>Metazoa</taxon>
        <taxon>Ecdysozoa</taxon>
        <taxon>Arthropoda</taxon>
        <taxon>Hexapoda</taxon>
        <taxon>Insecta</taxon>
        <taxon>Pterygota</taxon>
        <taxon>Neoptera</taxon>
        <taxon>Polyneoptera</taxon>
        <taxon>Phasmatodea</taxon>
        <taxon>Verophasmatodea</taxon>
        <taxon>Anareolatae</taxon>
        <taxon>Phasmatidae</taxon>
        <taxon>Eurycanthinae</taxon>
        <taxon>Dryococelus</taxon>
    </lineage>
</organism>
<proteinExistence type="predicted"/>
<gene>
    <name evidence="1" type="ORF">PR048_003049</name>
</gene>
<evidence type="ECO:0000313" key="1">
    <source>
        <dbReference type="EMBL" id="KAJ8897699.1"/>
    </source>
</evidence>
<dbReference type="Proteomes" id="UP001159363">
    <property type="component" value="Chromosome 1"/>
</dbReference>
<reference evidence="1 2" key="1">
    <citation type="submission" date="2023-02" db="EMBL/GenBank/DDBJ databases">
        <title>LHISI_Scaffold_Assembly.</title>
        <authorList>
            <person name="Stuart O.P."/>
            <person name="Cleave R."/>
            <person name="Magrath M.J.L."/>
            <person name="Mikheyev A.S."/>
        </authorList>
    </citation>
    <scope>NUCLEOTIDE SEQUENCE [LARGE SCALE GENOMIC DNA]</scope>
    <source>
        <strain evidence="1">Daus_M_001</strain>
        <tissue evidence="1">Leg muscle</tissue>
    </source>
</reference>